<reference evidence="1" key="1">
    <citation type="submission" date="2020-02" db="EMBL/GenBank/DDBJ databases">
        <authorList>
            <person name="Fillo S."/>
            <person name="Giordani F."/>
            <person name="Tonon E."/>
            <person name="Drigo I."/>
            <person name="Anselmo A."/>
            <person name="Fortunato A."/>
            <person name="Bano L."/>
            <person name="Lista F."/>
        </authorList>
    </citation>
    <scope>NUCLEOTIDE SEQUENCE</scope>
    <source>
        <strain evidence="1">IZSVe-TV_9877_3_12</strain>
    </source>
</reference>
<evidence type="ECO:0000313" key="2">
    <source>
        <dbReference type="Proteomes" id="UP000813637"/>
    </source>
</evidence>
<proteinExistence type="predicted"/>
<dbReference type="RefSeq" id="WP_003380281.1">
    <property type="nucleotide sequence ID" value="NZ_JAAMYB010000001.1"/>
</dbReference>
<protein>
    <submittedName>
        <fullName evidence="1">Uncharacterized protein</fullName>
    </submittedName>
</protein>
<dbReference type="AlphaFoldDB" id="A0A9Q3V8S4"/>
<name>A0A9Q3V8S4_CLOBO</name>
<comment type="caution">
    <text evidence="1">The sequence shown here is derived from an EMBL/GenBank/DDBJ whole genome shotgun (WGS) entry which is preliminary data.</text>
</comment>
<evidence type="ECO:0000313" key="1">
    <source>
        <dbReference type="EMBL" id="MCD3194222.1"/>
    </source>
</evidence>
<dbReference type="Proteomes" id="UP000813637">
    <property type="component" value="Unassembled WGS sequence"/>
</dbReference>
<accession>A0A9Q3V8S4</accession>
<dbReference type="EMBL" id="JAAMYB010000001">
    <property type="protein sequence ID" value="MCD3194222.1"/>
    <property type="molecule type" value="Genomic_DNA"/>
</dbReference>
<organism evidence="1 2">
    <name type="scientific">Clostridium botulinum C</name>
    <dbReference type="NCBI Taxonomy" id="36828"/>
    <lineage>
        <taxon>Bacteria</taxon>
        <taxon>Bacillati</taxon>
        <taxon>Bacillota</taxon>
        <taxon>Clostridia</taxon>
        <taxon>Eubacteriales</taxon>
        <taxon>Clostridiaceae</taxon>
        <taxon>Clostridium</taxon>
    </lineage>
</organism>
<gene>
    <name evidence="1" type="ORF">G8S53_02820</name>
</gene>
<reference evidence="1" key="2">
    <citation type="journal article" date="2021" name="Microorganisms">
        <title>Extensive Genome Exploration of Clostridium botulinum Group III Field Strains.</title>
        <authorList>
            <person name="Fillo S."/>
            <person name="Giordani F."/>
            <person name="Tonon E."/>
            <person name="Drigo I."/>
            <person name="Anselmo A."/>
            <person name="Fortunato A."/>
            <person name="Lista F."/>
            <person name="Bano L."/>
        </authorList>
    </citation>
    <scope>NUCLEOTIDE SEQUENCE</scope>
    <source>
        <strain evidence="1">IZSVe-TV_9877_3_12</strain>
    </source>
</reference>
<sequence>MDTEFWTDEVVRLYREGYAAKKAITIVKERRLDYLEKNMDKKRGTILTRQFK</sequence>